<keyword evidence="2" id="KW-1185">Reference proteome</keyword>
<organism evidence="1 2">
    <name type="scientific">Pandoraea eparura</name>
    <dbReference type="NCBI Taxonomy" id="2508291"/>
    <lineage>
        <taxon>Bacteria</taxon>
        <taxon>Pseudomonadati</taxon>
        <taxon>Pseudomonadota</taxon>
        <taxon>Betaproteobacteria</taxon>
        <taxon>Burkholderiales</taxon>
        <taxon>Burkholderiaceae</taxon>
        <taxon>Pandoraea</taxon>
    </lineage>
</organism>
<name>A0A5E4S937_9BURK</name>
<proteinExistence type="predicted"/>
<reference evidence="1 2" key="1">
    <citation type="submission" date="2019-08" db="EMBL/GenBank/DDBJ databases">
        <authorList>
            <person name="Peeters C."/>
        </authorList>
    </citation>
    <scope>NUCLEOTIDE SEQUENCE [LARGE SCALE GENOMIC DNA]</scope>
    <source>
        <strain evidence="1 2">LMG 31012</strain>
    </source>
</reference>
<dbReference type="EMBL" id="CABPSH010000001">
    <property type="protein sequence ID" value="VVD71825.1"/>
    <property type="molecule type" value="Genomic_DNA"/>
</dbReference>
<evidence type="ECO:0000313" key="1">
    <source>
        <dbReference type="EMBL" id="VVD71825.1"/>
    </source>
</evidence>
<accession>A0A5E4S937</accession>
<dbReference type="AlphaFoldDB" id="A0A5E4S937"/>
<evidence type="ECO:0000313" key="2">
    <source>
        <dbReference type="Proteomes" id="UP000400981"/>
    </source>
</evidence>
<protein>
    <submittedName>
        <fullName evidence="1">Uncharacterized protein</fullName>
    </submittedName>
</protein>
<sequence length="38" mass="4342">MIMCFAVAAADNMLVAYREALVLFGQLPGPQKNRWIFR</sequence>
<gene>
    <name evidence="1" type="ORF">PEP31012_00646</name>
</gene>
<dbReference type="Proteomes" id="UP000400981">
    <property type="component" value="Unassembled WGS sequence"/>
</dbReference>